<dbReference type="RefSeq" id="WP_206939669.1">
    <property type="nucleotide sequence ID" value="NZ_JAFLNF010000003.1"/>
</dbReference>
<sequence length="283" mass="29194">MIAVTGANGQLGRLTIQALLAKGATDIRALVRTPGKAADLRSDMVDVVEADYDRPDTLRSALTGADRLLLISGSEVGKRVAQHTAVIEAAKAAGVSFIAYTSLLRADTSPMKLAEEHRETEARLAASGIPHALLRNGWYVENYAATIGAALDHGAVVGASGNGLISAAGRQDYAEAAAAVISESDLRTRTYELAGSPSFTLADLAAELSRQSGREIPFVNMSETAYAGVLKQAGLPDGFASILADSDAAAANGALQGTSQDLESLTGHASRSLKDFIATALAG</sequence>
<comment type="caution">
    <text evidence="2">The sequence shown here is derived from an EMBL/GenBank/DDBJ whole genome shotgun (WGS) entry which is preliminary data.</text>
</comment>
<accession>A0A939J4Y7</accession>
<evidence type="ECO:0000259" key="1">
    <source>
        <dbReference type="Pfam" id="PF13460"/>
    </source>
</evidence>
<proteinExistence type="predicted"/>
<dbReference type="CDD" id="cd05269">
    <property type="entry name" value="TMR_SDR_a"/>
    <property type="match status" value="1"/>
</dbReference>
<evidence type="ECO:0000313" key="3">
    <source>
        <dbReference type="Proteomes" id="UP000664779"/>
    </source>
</evidence>
<dbReference type="InterPro" id="IPR016040">
    <property type="entry name" value="NAD(P)-bd_dom"/>
</dbReference>
<dbReference type="SUPFAM" id="SSF51735">
    <property type="entry name" value="NAD(P)-binding Rossmann-fold domains"/>
    <property type="match status" value="1"/>
</dbReference>
<dbReference type="EMBL" id="JAFLNF010000003">
    <property type="protein sequence ID" value="MBO0345245.1"/>
    <property type="molecule type" value="Genomic_DNA"/>
</dbReference>
<dbReference type="Pfam" id="PF13460">
    <property type="entry name" value="NAD_binding_10"/>
    <property type="match status" value="1"/>
</dbReference>
<organism evidence="2 3">
    <name type="scientific">Roseibium limicola</name>
    <dbReference type="NCBI Taxonomy" id="2816037"/>
    <lineage>
        <taxon>Bacteria</taxon>
        <taxon>Pseudomonadati</taxon>
        <taxon>Pseudomonadota</taxon>
        <taxon>Alphaproteobacteria</taxon>
        <taxon>Hyphomicrobiales</taxon>
        <taxon>Stappiaceae</taxon>
        <taxon>Roseibium</taxon>
    </lineage>
</organism>
<name>A0A939J4Y7_9HYPH</name>
<feature type="domain" description="NAD(P)-binding" evidence="1">
    <location>
        <begin position="6"/>
        <end position="181"/>
    </location>
</feature>
<dbReference type="Gene3D" id="3.90.25.10">
    <property type="entry name" value="UDP-galactose 4-epimerase, domain 1"/>
    <property type="match status" value="1"/>
</dbReference>
<dbReference type="PANTHER" id="PTHR47129:SF1">
    <property type="entry name" value="NMRA-LIKE DOMAIN-CONTAINING PROTEIN"/>
    <property type="match status" value="1"/>
</dbReference>
<dbReference type="InterPro" id="IPR036291">
    <property type="entry name" value="NAD(P)-bd_dom_sf"/>
</dbReference>
<reference evidence="2" key="1">
    <citation type="submission" date="2021-03" db="EMBL/GenBank/DDBJ databases">
        <title>Roseibium sp. CAU 1637 isolated from Incheon.</title>
        <authorList>
            <person name="Kim W."/>
        </authorList>
    </citation>
    <scope>NUCLEOTIDE SEQUENCE</scope>
    <source>
        <strain evidence="2">CAU 1637</strain>
    </source>
</reference>
<evidence type="ECO:0000313" key="2">
    <source>
        <dbReference type="EMBL" id="MBO0345245.1"/>
    </source>
</evidence>
<protein>
    <submittedName>
        <fullName evidence="2">SDR family oxidoreductase</fullName>
    </submittedName>
</protein>
<dbReference type="PANTHER" id="PTHR47129">
    <property type="entry name" value="QUINONE OXIDOREDUCTASE 2"/>
    <property type="match status" value="1"/>
</dbReference>
<dbReference type="InterPro" id="IPR052718">
    <property type="entry name" value="NmrA-type_oxidoreductase"/>
</dbReference>
<dbReference type="Proteomes" id="UP000664779">
    <property type="component" value="Unassembled WGS sequence"/>
</dbReference>
<keyword evidence="3" id="KW-1185">Reference proteome</keyword>
<gene>
    <name evidence="2" type="ORF">J0X15_08435</name>
</gene>
<dbReference type="Gene3D" id="3.40.50.720">
    <property type="entry name" value="NAD(P)-binding Rossmann-like Domain"/>
    <property type="match status" value="1"/>
</dbReference>
<dbReference type="AlphaFoldDB" id="A0A939J4Y7"/>